<name>A0A0F9M9B0_9ZZZZ</name>
<proteinExistence type="predicted"/>
<protein>
    <submittedName>
        <fullName evidence="1">Uncharacterized protein</fullName>
    </submittedName>
</protein>
<reference evidence="1" key="1">
    <citation type="journal article" date="2015" name="Nature">
        <title>Complex archaea that bridge the gap between prokaryotes and eukaryotes.</title>
        <authorList>
            <person name="Spang A."/>
            <person name="Saw J.H."/>
            <person name="Jorgensen S.L."/>
            <person name="Zaremba-Niedzwiedzka K."/>
            <person name="Martijn J."/>
            <person name="Lind A.E."/>
            <person name="van Eijk R."/>
            <person name="Schleper C."/>
            <person name="Guy L."/>
            <person name="Ettema T.J."/>
        </authorList>
    </citation>
    <scope>NUCLEOTIDE SEQUENCE</scope>
</reference>
<dbReference type="AlphaFoldDB" id="A0A0F9M9B0"/>
<evidence type="ECO:0000313" key="1">
    <source>
        <dbReference type="EMBL" id="KKM95946.1"/>
    </source>
</evidence>
<organism evidence="1">
    <name type="scientific">marine sediment metagenome</name>
    <dbReference type="NCBI Taxonomy" id="412755"/>
    <lineage>
        <taxon>unclassified sequences</taxon>
        <taxon>metagenomes</taxon>
        <taxon>ecological metagenomes</taxon>
    </lineage>
</organism>
<accession>A0A0F9M9B0</accession>
<dbReference type="EMBL" id="LAZR01005945">
    <property type="protein sequence ID" value="KKM95946.1"/>
    <property type="molecule type" value="Genomic_DNA"/>
</dbReference>
<comment type="caution">
    <text evidence="1">The sequence shown here is derived from an EMBL/GenBank/DDBJ whole genome shotgun (WGS) entry which is preliminary data.</text>
</comment>
<sequence length="41" mass="4881">MMENLIIIKKEKDRFIVDVDSEHLFENGEVFEITGEIEKLK</sequence>
<gene>
    <name evidence="1" type="ORF">LCGC14_1183170</name>
</gene>